<dbReference type="PANTHER" id="PTHR37305">
    <property type="entry name" value="INTEGRAL MEMBRANE PROTEIN-RELATED"/>
    <property type="match status" value="1"/>
</dbReference>
<accession>A0AAU8ND01</accession>
<dbReference type="AlphaFoldDB" id="A0AAU8ND01"/>
<feature type="transmembrane region" description="Helical" evidence="1">
    <location>
        <begin position="53"/>
        <end position="77"/>
    </location>
</feature>
<feature type="transmembrane region" description="Helical" evidence="1">
    <location>
        <begin position="20"/>
        <end position="41"/>
    </location>
</feature>
<dbReference type="PANTHER" id="PTHR37305:SF1">
    <property type="entry name" value="MEMBRANE PROTEIN"/>
    <property type="match status" value="1"/>
</dbReference>
<organism evidence="2">
    <name type="scientific">Paenibacillus sp. AN1007</name>
    <dbReference type="NCBI Taxonomy" id="3151385"/>
    <lineage>
        <taxon>Bacteria</taxon>
        <taxon>Bacillati</taxon>
        <taxon>Bacillota</taxon>
        <taxon>Bacilli</taxon>
        <taxon>Bacillales</taxon>
        <taxon>Paenibacillaceae</taxon>
        <taxon>Paenibacillus</taxon>
    </lineage>
</organism>
<evidence type="ECO:0000313" key="2">
    <source>
        <dbReference type="EMBL" id="XCP96148.1"/>
    </source>
</evidence>
<protein>
    <submittedName>
        <fullName evidence="2">ABC transporter permease</fullName>
    </submittedName>
</protein>
<feature type="transmembrane region" description="Helical" evidence="1">
    <location>
        <begin position="104"/>
        <end position="124"/>
    </location>
</feature>
<dbReference type="EMBL" id="CP159992">
    <property type="protein sequence ID" value="XCP96148.1"/>
    <property type="molecule type" value="Genomic_DNA"/>
</dbReference>
<feature type="transmembrane region" description="Helical" evidence="1">
    <location>
        <begin position="144"/>
        <end position="164"/>
    </location>
</feature>
<feature type="transmembrane region" description="Helical" evidence="1">
    <location>
        <begin position="176"/>
        <end position="201"/>
    </location>
</feature>
<reference evidence="2" key="1">
    <citation type="submission" date="2024-05" db="EMBL/GenBank/DDBJ databases">
        <title>Draft genome assemblies of 36 bacteria isolated from hibernating arctic ground squirrels.</title>
        <authorList>
            <person name="McKee H."/>
            <person name="Mullen L."/>
            <person name="Drown D.M."/>
            <person name="Duddleston K.N."/>
        </authorList>
    </citation>
    <scope>NUCLEOTIDE SEQUENCE</scope>
    <source>
        <strain evidence="2">AN1007</strain>
    </source>
</reference>
<proteinExistence type="predicted"/>
<dbReference type="Pfam" id="PF12730">
    <property type="entry name" value="ABC2_membrane_4"/>
    <property type="match status" value="1"/>
</dbReference>
<name>A0AAU8ND01_9BACL</name>
<keyword evidence="1" id="KW-1133">Transmembrane helix</keyword>
<evidence type="ECO:0000256" key="1">
    <source>
        <dbReference type="SAM" id="Phobius"/>
    </source>
</evidence>
<keyword evidence="1" id="KW-0472">Membrane</keyword>
<gene>
    <name evidence="2" type="ORF">ABXS70_05405</name>
</gene>
<sequence length="247" mass="28515">MKNYLKSEVYRIKSKKLIYFLPFIIAAIPIFGVFLVWSVGLSNPDFEYNNTGFIYRFCRLSFNSLILLIPFLTIYLFSSEYSNGTFKNVVSSGISRRSIYISKYIIILAVLILISIIDLLLIVFTIESLIVHKDPNEQTIFFKSIVQTIPLLIAAFSVSVMLCFTEEKIISNLIKYYLLLYVIPVFFGNFENLIPIIKPYLNVFPVIRMTNDISFSAGSVLFNWLEAIIYFLIAFMIGNSIFNKKEI</sequence>
<dbReference type="RefSeq" id="WP_366294515.1">
    <property type="nucleotide sequence ID" value="NZ_CP159992.1"/>
</dbReference>
<keyword evidence="1" id="KW-0812">Transmembrane</keyword>
<feature type="transmembrane region" description="Helical" evidence="1">
    <location>
        <begin position="221"/>
        <end position="242"/>
    </location>
</feature>